<evidence type="ECO:0000256" key="2">
    <source>
        <dbReference type="RuleBase" id="RU003616"/>
    </source>
</evidence>
<feature type="domain" description="SHSP" evidence="3">
    <location>
        <begin position="36"/>
        <end position="149"/>
    </location>
</feature>
<dbReference type="Proteomes" id="UP000607559">
    <property type="component" value="Unassembled WGS sequence"/>
</dbReference>
<evidence type="ECO:0000259" key="3">
    <source>
        <dbReference type="PROSITE" id="PS01031"/>
    </source>
</evidence>
<comment type="caution">
    <text evidence="4">The sequence shown here is derived from an EMBL/GenBank/DDBJ whole genome shotgun (WGS) entry which is preliminary data.</text>
</comment>
<evidence type="ECO:0000313" key="5">
    <source>
        <dbReference type="Proteomes" id="UP000607559"/>
    </source>
</evidence>
<name>A0A8J2XN28_9BACT</name>
<reference evidence="4" key="2">
    <citation type="submission" date="2020-09" db="EMBL/GenBank/DDBJ databases">
        <authorList>
            <person name="Sun Q."/>
            <person name="Zhou Y."/>
        </authorList>
    </citation>
    <scope>NUCLEOTIDE SEQUENCE</scope>
    <source>
        <strain evidence="4">CGMCC 1.15448</strain>
    </source>
</reference>
<comment type="similarity">
    <text evidence="1 2">Belongs to the small heat shock protein (HSP20) family.</text>
</comment>
<gene>
    <name evidence="4" type="ORF">GCM10011511_01520</name>
</gene>
<evidence type="ECO:0000256" key="1">
    <source>
        <dbReference type="PROSITE-ProRule" id="PRU00285"/>
    </source>
</evidence>
<dbReference type="PANTHER" id="PTHR11527">
    <property type="entry name" value="HEAT-SHOCK PROTEIN 20 FAMILY MEMBER"/>
    <property type="match status" value="1"/>
</dbReference>
<reference evidence="4" key="1">
    <citation type="journal article" date="2014" name="Int. J. Syst. Evol. Microbiol.">
        <title>Complete genome sequence of Corynebacterium casei LMG S-19264T (=DSM 44701T), isolated from a smear-ripened cheese.</title>
        <authorList>
            <consortium name="US DOE Joint Genome Institute (JGI-PGF)"/>
            <person name="Walter F."/>
            <person name="Albersmeier A."/>
            <person name="Kalinowski J."/>
            <person name="Ruckert C."/>
        </authorList>
    </citation>
    <scope>NUCLEOTIDE SEQUENCE</scope>
    <source>
        <strain evidence="4">CGMCC 1.15448</strain>
    </source>
</reference>
<organism evidence="4 5">
    <name type="scientific">Puia dinghuensis</name>
    <dbReference type="NCBI Taxonomy" id="1792502"/>
    <lineage>
        <taxon>Bacteria</taxon>
        <taxon>Pseudomonadati</taxon>
        <taxon>Bacteroidota</taxon>
        <taxon>Chitinophagia</taxon>
        <taxon>Chitinophagales</taxon>
        <taxon>Chitinophagaceae</taxon>
        <taxon>Puia</taxon>
    </lineage>
</organism>
<dbReference type="InterPro" id="IPR002068">
    <property type="entry name" value="A-crystallin/Hsp20_dom"/>
</dbReference>
<accession>A0A8J2XN28</accession>
<dbReference type="InterPro" id="IPR031107">
    <property type="entry name" value="Small_HSP"/>
</dbReference>
<dbReference type="RefSeq" id="WP_188927537.1">
    <property type="nucleotide sequence ID" value="NZ_BMJC01000001.1"/>
</dbReference>
<keyword evidence="5" id="KW-1185">Reference proteome</keyword>
<protein>
    <submittedName>
        <fullName evidence="4">Heat-shock protein</fullName>
    </submittedName>
</protein>
<sequence length="149" mass="17014">MATKDLIRRAETLPSIFHDFFKPWDRWFDTEGGTLGQTMMTVPAVNIVERQDHYEISLAAPGMKKDDFNVDVEGNLLTISAESSQQKQDSNERHTRREFSFTSFSRAFTMPEGVVKDKIDASYENGLLKLTLPKTEEAKKMASKHINVK</sequence>
<proteinExistence type="inferred from homology"/>
<dbReference type="EMBL" id="BMJC01000001">
    <property type="protein sequence ID" value="GGA82248.1"/>
    <property type="molecule type" value="Genomic_DNA"/>
</dbReference>
<dbReference type="PROSITE" id="PS01031">
    <property type="entry name" value="SHSP"/>
    <property type="match status" value="1"/>
</dbReference>
<dbReference type="CDD" id="cd06464">
    <property type="entry name" value="ACD_sHsps-like"/>
    <property type="match status" value="1"/>
</dbReference>
<dbReference type="SUPFAM" id="SSF49764">
    <property type="entry name" value="HSP20-like chaperones"/>
    <property type="match status" value="1"/>
</dbReference>
<dbReference type="AlphaFoldDB" id="A0A8J2XN28"/>
<evidence type="ECO:0000313" key="4">
    <source>
        <dbReference type="EMBL" id="GGA82248.1"/>
    </source>
</evidence>
<dbReference type="Gene3D" id="2.60.40.790">
    <property type="match status" value="1"/>
</dbReference>
<dbReference type="InterPro" id="IPR008978">
    <property type="entry name" value="HSP20-like_chaperone"/>
</dbReference>
<dbReference type="Pfam" id="PF00011">
    <property type="entry name" value="HSP20"/>
    <property type="match status" value="1"/>
</dbReference>